<evidence type="ECO:0000313" key="2">
    <source>
        <dbReference type="EMBL" id="VYS86870.1"/>
    </source>
</evidence>
<protein>
    <submittedName>
        <fullName evidence="2">SprT-like family protein</fullName>
    </submittedName>
</protein>
<name>A0A6N2S5Y8_9ACTO</name>
<dbReference type="GO" id="GO:0006950">
    <property type="term" value="P:response to stress"/>
    <property type="evidence" value="ECO:0007669"/>
    <property type="project" value="UniProtKB-ARBA"/>
</dbReference>
<dbReference type="AlphaFoldDB" id="A0A6N2S5Y8"/>
<gene>
    <name evidence="2" type="ORF">AOLFYP35_00627</name>
</gene>
<reference evidence="2" key="1">
    <citation type="submission" date="2019-11" db="EMBL/GenBank/DDBJ databases">
        <authorList>
            <person name="Feng L."/>
        </authorList>
    </citation>
    <scope>NUCLEOTIDE SEQUENCE</scope>
    <source>
        <strain evidence="2">AodontolyticusLFYP35</strain>
    </source>
</reference>
<organism evidence="2">
    <name type="scientific">Schaalia odontolytica</name>
    <dbReference type="NCBI Taxonomy" id="1660"/>
    <lineage>
        <taxon>Bacteria</taxon>
        <taxon>Bacillati</taxon>
        <taxon>Actinomycetota</taxon>
        <taxon>Actinomycetes</taxon>
        <taxon>Actinomycetales</taxon>
        <taxon>Actinomycetaceae</taxon>
        <taxon>Schaalia</taxon>
    </lineage>
</organism>
<dbReference type="Pfam" id="PF10263">
    <property type="entry name" value="SprT-like"/>
    <property type="match status" value="1"/>
</dbReference>
<dbReference type="SMART" id="SM00731">
    <property type="entry name" value="SprT"/>
    <property type="match status" value="1"/>
</dbReference>
<accession>A0A6N2S5Y8</accession>
<sequence>MKREDARAMARELMDHHGLRDWSLRFDRARRRAGACVHTRREIRLSGPLADLYDAETVRGVILHEIAHALVGASHHHDAIWQAKARQLGAPDSARLSAHLPSPQPSWVGICPVCGTQRELYSAPRRVTSCGVCSRTFDASRIFIWSYKGQPRQPGGQYARQLRSLTRLRHPNE</sequence>
<evidence type="ECO:0000259" key="1">
    <source>
        <dbReference type="SMART" id="SM00731"/>
    </source>
</evidence>
<dbReference type="InterPro" id="IPR006640">
    <property type="entry name" value="SprT-like_domain"/>
</dbReference>
<proteinExistence type="predicted"/>
<dbReference type="EMBL" id="CACRSM010000002">
    <property type="protein sequence ID" value="VYS86870.1"/>
    <property type="molecule type" value="Genomic_DNA"/>
</dbReference>
<dbReference type="Gene3D" id="3.30.2010.10">
    <property type="entry name" value="Metalloproteases ('zincins'), catalytic domain"/>
    <property type="match status" value="1"/>
</dbReference>
<feature type="domain" description="SprT-like" evidence="1">
    <location>
        <begin position="1"/>
        <end position="140"/>
    </location>
</feature>